<gene>
    <name evidence="1" type="ORF">LOD99_14427</name>
</gene>
<dbReference type="EMBL" id="JAKMXF010000044">
    <property type="protein sequence ID" value="KAI6660086.1"/>
    <property type="molecule type" value="Genomic_DNA"/>
</dbReference>
<proteinExistence type="predicted"/>
<sequence>MTQPVIIPSTQLKVSIPVSNLNLNPKEMTKSKFPPICCAAFHDLRTLYKADKYSIIKRAPKLTSKACWPSHLERQNVGLALKIFHESTAVGLSSFYKENTND</sequence>
<name>A0AAV7KJG7_9METZ</name>
<evidence type="ECO:0000313" key="1">
    <source>
        <dbReference type="EMBL" id="KAI6660086.1"/>
    </source>
</evidence>
<dbReference type="AlphaFoldDB" id="A0AAV7KJG7"/>
<comment type="caution">
    <text evidence="1">The sequence shown here is derived from an EMBL/GenBank/DDBJ whole genome shotgun (WGS) entry which is preliminary data.</text>
</comment>
<protein>
    <submittedName>
        <fullName evidence="1">Transposable element P transposase</fullName>
    </submittedName>
</protein>
<keyword evidence="2" id="KW-1185">Reference proteome</keyword>
<evidence type="ECO:0000313" key="2">
    <source>
        <dbReference type="Proteomes" id="UP001165289"/>
    </source>
</evidence>
<organism evidence="1 2">
    <name type="scientific">Oopsacas minuta</name>
    <dbReference type="NCBI Taxonomy" id="111878"/>
    <lineage>
        <taxon>Eukaryota</taxon>
        <taxon>Metazoa</taxon>
        <taxon>Porifera</taxon>
        <taxon>Hexactinellida</taxon>
        <taxon>Hexasterophora</taxon>
        <taxon>Lyssacinosida</taxon>
        <taxon>Leucopsacidae</taxon>
        <taxon>Oopsacas</taxon>
    </lineage>
</organism>
<accession>A0AAV7KJG7</accession>
<reference evidence="1 2" key="1">
    <citation type="journal article" date="2023" name="BMC Biol.">
        <title>The compact genome of the sponge Oopsacas minuta (Hexactinellida) is lacking key metazoan core genes.</title>
        <authorList>
            <person name="Santini S."/>
            <person name="Schenkelaars Q."/>
            <person name="Jourda C."/>
            <person name="Duchesne M."/>
            <person name="Belahbib H."/>
            <person name="Rocher C."/>
            <person name="Selva M."/>
            <person name="Riesgo A."/>
            <person name="Vervoort M."/>
            <person name="Leys S.P."/>
            <person name="Kodjabachian L."/>
            <person name="Le Bivic A."/>
            <person name="Borchiellini C."/>
            <person name="Claverie J.M."/>
            <person name="Renard E."/>
        </authorList>
    </citation>
    <scope>NUCLEOTIDE SEQUENCE [LARGE SCALE GENOMIC DNA]</scope>
    <source>
        <strain evidence="1">SPO-2</strain>
    </source>
</reference>
<dbReference type="Proteomes" id="UP001165289">
    <property type="component" value="Unassembled WGS sequence"/>
</dbReference>